<name>A0A7J7J957_BUGNE</name>
<sequence>MIHLSIPCSYIIYSHTVNISVHVTCLICMSQCAVEINDVAEDAPQSSTSKELYSSMTEDLPGTTIQEEQSKKGGKSTALNMLSADQPGFVAEFYGNSRLHHLCEWRTQLKDLVNEIRADPEHRLTGRDHLVHKYLDSSKPSSSSLTLELSSHNQSTSSVYMHIEMDCFFVSVVLRQHPELKGQDDRKYYTDQPEWRKNGYDKTHCGRFHQSDSPSKPLRNSLTDAGVEGMCISVDPGTYSITAGEWGGVHTQTHIFKLSGGQSANLDFFLGFLFNPFVLADLFISLNAFETVLVLVFIMSLRICYINNFCDFSQILSY</sequence>
<dbReference type="GO" id="GO:0017125">
    <property type="term" value="F:deoxycytidyl transferase activity"/>
    <property type="evidence" value="ECO:0007669"/>
    <property type="project" value="TreeGrafter"/>
</dbReference>
<dbReference type="SUPFAM" id="SSF56672">
    <property type="entry name" value="DNA/RNA polymerases"/>
    <property type="match status" value="1"/>
</dbReference>
<feature type="compositionally biased region" description="Polar residues" evidence="1">
    <location>
        <begin position="45"/>
        <end position="67"/>
    </location>
</feature>
<dbReference type="PANTHER" id="PTHR45990">
    <property type="entry name" value="DNA REPAIR PROTEIN REV1"/>
    <property type="match status" value="1"/>
</dbReference>
<dbReference type="GO" id="GO:0005634">
    <property type="term" value="C:nucleus"/>
    <property type="evidence" value="ECO:0007669"/>
    <property type="project" value="TreeGrafter"/>
</dbReference>
<dbReference type="Gene3D" id="6.10.250.1490">
    <property type="match status" value="1"/>
</dbReference>
<evidence type="ECO:0000313" key="3">
    <source>
        <dbReference type="Proteomes" id="UP000593567"/>
    </source>
</evidence>
<dbReference type="InterPro" id="IPR043502">
    <property type="entry name" value="DNA/RNA_pol_sf"/>
</dbReference>
<dbReference type="PANTHER" id="PTHR45990:SF1">
    <property type="entry name" value="DNA REPAIR PROTEIN REV1"/>
    <property type="match status" value="1"/>
</dbReference>
<dbReference type="GO" id="GO:0070987">
    <property type="term" value="P:error-free translesion synthesis"/>
    <property type="evidence" value="ECO:0007669"/>
    <property type="project" value="TreeGrafter"/>
</dbReference>
<dbReference type="Proteomes" id="UP000593567">
    <property type="component" value="Unassembled WGS sequence"/>
</dbReference>
<comment type="caution">
    <text evidence="2">The sequence shown here is derived from an EMBL/GenBank/DDBJ whole genome shotgun (WGS) entry which is preliminary data.</text>
</comment>
<reference evidence="2" key="1">
    <citation type="submission" date="2020-06" db="EMBL/GenBank/DDBJ databases">
        <title>Draft genome of Bugula neritina, a colonial animal packing powerful symbionts and potential medicines.</title>
        <authorList>
            <person name="Rayko M."/>
        </authorList>
    </citation>
    <scope>NUCLEOTIDE SEQUENCE [LARGE SCALE GENOMIC DNA]</scope>
    <source>
        <strain evidence="2">Kwan_BN1</strain>
    </source>
</reference>
<proteinExistence type="predicted"/>
<evidence type="ECO:0000313" key="2">
    <source>
        <dbReference type="EMBL" id="KAF6022769.1"/>
    </source>
</evidence>
<dbReference type="AlphaFoldDB" id="A0A7J7J957"/>
<feature type="region of interest" description="Disordered" evidence="1">
    <location>
        <begin position="45"/>
        <end position="76"/>
    </location>
</feature>
<dbReference type="GO" id="GO:0003887">
    <property type="term" value="F:DNA-directed DNA polymerase activity"/>
    <property type="evidence" value="ECO:0007669"/>
    <property type="project" value="TreeGrafter"/>
</dbReference>
<dbReference type="GO" id="GO:0042276">
    <property type="term" value="P:error-prone translesion synthesis"/>
    <property type="evidence" value="ECO:0007669"/>
    <property type="project" value="TreeGrafter"/>
</dbReference>
<gene>
    <name evidence="2" type="ORF">EB796_018915</name>
</gene>
<accession>A0A7J7J957</accession>
<dbReference type="EMBL" id="VXIV02002807">
    <property type="protein sequence ID" value="KAF6022769.1"/>
    <property type="molecule type" value="Genomic_DNA"/>
</dbReference>
<keyword evidence="3" id="KW-1185">Reference proteome</keyword>
<dbReference type="OrthoDB" id="427711at2759"/>
<organism evidence="2 3">
    <name type="scientific">Bugula neritina</name>
    <name type="common">Brown bryozoan</name>
    <name type="synonym">Sertularia neritina</name>
    <dbReference type="NCBI Taxonomy" id="10212"/>
    <lineage>
        <taxon>Eukaryota</taxon>
        <taxon>Metazoa</taxon>
        <taxon>Spiralia</taxon>
        <taxon>Lophotrochozoa</taxon>
        <taxon>Bryozoa</taxon>
        <taxon>Gymnolaemata</taxon>
        <taxon>Cheilostomatida</taxon>
        <taxon>Flustrina</taxon>
        <taxon>Buguloidea</taxon>
        <taxon>Bugulidae</taxon>
        <taxon>Bugula</taxon>
    </lineage>
</organism>
<protein>
    <submittedName>
        <fullName evidence="2">Rev1</fullName>
    </submittedName>
</protein>
<evidence type="ECO:0000256" key="1">
    <source>
        <dbReference type="SAM" id="MobiDB-lite"/>
    </source>
</evidence>